<dbReference type="AlphaFoldDB" id="U6N4F6"/>
<name>U6N4F6_9EIME</name>
<evidence type="ECO:0000313" key="3">
    <source>
        <dbReference type="Proteomes" id="UP000030754"/>
    </source>
</evidence>
<proteinExistence type="predicted"/>
<dbReference type="Proteomes" id="UP000030754">
    <property type="component" value="Unassembled WGS sequence"/>
</dbReference>
<keyword evidence="3" id="KW-1185">Reference proteome</keyword>
<evidence type="ECO:0000256" key="1">
    <source>
        <dbReference type="SAM" id="SignalP"/>
    </source>
</evidence>
<protein>
    <recommendedName>
        <fullName evidence="4">Transmembrane protein</fullName>
    </recommendedName>
</protein>
<evidence type="ECO:0008006" key="4">
    <source>
        <dbReference type="Google" id="ProtNLM"/>
    </source>
</evidence>
<organism evidence="2 3">
    <name type="scientific">Eimeria necatrix</name>
    <dbReference type="NCBI Taxonomy" id="51315"/>
    <lineage>
        <taxon>Eukaryota</taxon>
        <taxon>Sar</taxon>
        <taxon>Alveolata</taxon>
        <taxon>Apicomplexa</taxon>
        <taxon>Conoidasida</taxon>
        <taxon>Coccidia</taxon>
        <taxon>Eucoccidiorida</taxon>
        <taxon>Eimeriorina</taxon>
        <taxon>Eimeriidae</taxon>
        <taxon>Eimeria</taxon>
    </lineage>
</organism>
<keyword evidence="1" id="KW-0732">Signal</keyword>
<dbReference type="GeneID" id="25476691"/>
<evidence type="ECO:0000313" key="2">
    <source>
        <dbReference type="EMBL" id="CDJ68825.1"/>
    </source>
</evidence>
<sequence>MLQQLHRHRWLPHLLLLLLQLAAQGHQAANASSDRSAEAELQMPSQSDFHWSFAAKGPELSAAGFPQPQQFSFSDYATGAAAASAAAGVAAAEAAGAGLSIDHTAASDRDLLSRSPSRNVSLPRNRYRELLGDIGDISVEASSPTLDQQKGRIISSRLFNWSFKDLYVFLLLGIAVYGVLALRDKLEAAAVVKQLVTVETAAIEAEQLGAAVGTQAALALKDNIHNTVFDAVEMSEELLVQQQRRMVVLRATEKEQQLLQQIKALMKDSVDQMREMLQLSKETMTEAAATFPTAKPPVTWINSTGNHLKLLMGADYTAAVSTLLHLFEDENTYLRARIDAVRDIFLAEPVFGSEVEGQQLSTALHHLQYGWALKKGANLGLAAATDLRDGTFEALKRAVTNSLEAQRQGFAFGVERVRAVLRMYGAPDDGFSRIPDKESVERMKELLAAADEVHGKLVQASADVQTEDTVEALTAARLYAEKLQPECSEILHECNELIKTWPSPGELVLAQDLMQAVAKGPVCFAERQIVAVREIVAEVEGRIKEGTHTEQRRLRGQPYICTSVTETLLGALSAAAEEASAGLAGCESLLKEIQRAKSVKTAIEQSCKALNYFIPVVEARRKAEDLRLQFLLLHALEVEIAQSLTIVSAYEKIPQEASPEARAQLEKLKNEMNTEEAFVEVAPTLLNVARATARMRFLALKIQAHSHAAACGISGDVDIHMKHRDAKTEHSKRQSYFKT</sequence>
<gene>
    <name evidence="2" type="ORF">ENH_00065540</name>
</gene>
<reference evidence="2" key="2">
    <citation type="submission" date="2013-10" db="EMBL/GenBank/DDBJ databases">
        <authorList>
            <person name="Aslett M."/>
        </authorList>
    </citation>
    <scope>NUCLEOTIDE SEQUENCE [LARGE SCALE GENOMIC DNA]</scope>
    <source>
        <strain evidence="2">Houghton</strain>
    </source>
</reference>
<dbReference type="OrthoDB" id="346541at2759"/>
<accession>U6N4F6</accession>
<feature type="signal peptide" evidence="1">
    <location>
        <begin position="1"/>
        <end position="28"/>
    </location>
</feature>
<dbReference type="EMBL" id="HG725606">
    <property type="protein sequence ID" value="CDJ68825.1"/>
    <property type="molecule type" value="Genomic_DNA"/>
</dbReference>
<feature type="chain" id="PRO_5004676772" description="Transmembrane protein" evidence="1">
    <location>
        <begin position="29"/>
        <end position="739"/>
    </location>
</feature>
<dbReference type="VEuPathDB" id="ToxoDB:ENH_00065540"/>
<dbReference type="RefSeq" id="XP_013437292.1">
    <property type="nucleotide sequence ID" value="XM_013581838.1"/>
</dbReference>
<reference evidence="2" key="1">
    <citation type="submission" date="2013-10" db="EMBL/GenBank/DDBJ databases">
        <title>Genomic analysis of the causative agents of coccidiosis in chickens.</title>
        <authorList>
            <person name="Reid A.J."/>
            <person name="Blake D."/>
            <person name="Billington K."/>
            <person name="Browne H."/>
            <person name="Dunn M."/>
            <person name="Hung S."/>
            <person name="Kawahara F."/>
            <person name="Miranda-Saavedra D."/>
            <person name="Mourier T."/>
            <person name="Nagra H."/>
            <person name="Otto T.D."/>
            <person name="Rawlings N."/>
            <person name="Sanchez A."/>
            <person name="Sanders M."/>
            <person name="Subramaniam C."/>
            <person name="Tay Y."/>
            <person name="Dear P."/>
            <person name="Doerig C."/>
            <person name="Gruber A."/>
            <person name="Parkinson J."/>
            <person name="Shirley M."/>
            <person name="Wan K.L."/>
            <person name="Berriman M."/>
            <person name="Tomley F."/>
            <person name="Pain A."/>
        </authorList>
    </citation>
    <scope>NUCLEOTIDE SEQUENCE [LARGE SCALE GENOMIC DNA]</scope>
    <source>
        <strain evidence="2">Houghton</strain>
    </source>
</reference>